<name>A0ACB5R9D9_9CLOT</name>
<keyword evidence="2" id="KW-1185">Reference proteome</keyword>
<evidence type="ECO:0000313" key="2">
    <source>
        <dbReference type="Proteomes" id="UP001058074"/>
    </source>
</evidence>
<comment type="caution">
    <text evidence="1">The sequence shown here is derived from an EMBL/GenBank/DDBJ whole genome shotgun (WGS) entry which is preliminary data.</text>
</comment>
<proteinExistence type="predicted"/>
<organism evidence="1 2">
    <name type="scientific">Inconstantimicrobium mannanitabidum</name>
    <dbReference type="NCBI Taxonomy" id="1604901"/>
    <lineage>
        <taxon>Bacteria</taxon>
        <taxon>Bacillati</taxon>
        <taxon>Bacillota</taxon>
        <taxon>Clostridia</taxon>
        <taxon>Eubacteriales</taxon>
        <taxon>Clostridiaceae</taxon>
        <taxon>Inconstantimicrobium</taxon>
    </lineage>
</organism>
<accession>A0ACB5R9D9</accession>
<sequence length="359" mass="40096">MNLKELLALLDGKKAEIRSYIAAKDVENAEKATQEKRDLEKLITAAKELEEEEKRDLETQRDNKKTLGEEVNEMRSITKKVLGEEMTAEERAIVKTTDNAAVLPKQFINQLMQIEKGYGSLEEYVDVIPVTKNEGTMPVSIVDETELPDVLEGDDITDSSLTTSDIAFKCSKVGEIYTLTSELVDDAEAEIEGLAQNNFTAKTVRTKNARITKVIKDNAVAFTGVGSYEDINTVIDKAVPAVKARLVTFTNPTGYSLLKNMKDAQKRPLNLVTEINGKYYFNNKELVVVDETLLPTEATKTATFYVCNSKELVKLFKRNEITIARSTEAGFNNDTIKLRVLGRFGVSKGYARNCYVISF</sequence>
<reference evidence="1" key="1">
    <citation type="journal article" date="2025" name="Int. J. Syst. Evol. Microbiol.">
        <title>Inconstantimicrobium mannanitabidum sp. nov., a novel member of the family Clostridiaceae isolated from anoxic soil under the treatment of reductive soil disinfestation.</title>
        <authorList>
            <person name="Ueki A."/>
            <person name="Tonouchi A."/>
            <person name="Honma S."/>
            <person name="Kaku N."/>
            <person name="Ueki K."/>
        </authorList>
    </citation>
    <scope>NUCLEOTIDE SEQUENCE</scope>
    <source>
        <strain evidence="1">TW13</strain>
    </source>
</reference>
<dbReference type="EMBL" id="BROD01000001">
    <property type="protein sequence ID" value="GKX65644.1"/>
    <property type="molecule type" value="Genomic_DNA"/>
</dbReference>
<evidence type="ECO:0000313" key="1">
    <source>
        <dbReference type="EMBL" id="GKX65644.1"/>
    </source>
</evidence>
<gene>
    <name evidence="1" type="ORF">rsdtw13_09020</name>
</gene>
<dbReference type="Proteomes" id="UP001058074">
    <property type="component" value="Unassembled WGS sequence"/>
</dbReference>
<protein>
    <submittedName>
        <fullName evidence="1">Uncharacterized protein</fullName>
    </submittedName>
</protein>